<dbReference type="Gene3D" id="3.40.50.620">
    <property type="entry name" value="HUPs"/>
    <property type="match status" value="1"/>
</dbReference>
<evidence type="ECO:0000259" key="1">
    <source>
        <dbReference type="Pfam" id="PF00582"/>
    </source>
</evidence>
<dbReference type="InterPro" id="IPR006016">
    <property type="entry name" value="UspA"/>
</dbReference>
<name>A0ABN2W6B5_9ACTN</name>
<dbReference type="CDD" id="cd00293">
    <property type="entry name" value="USP-like"/>
    <property type="match status" value="1"/>
</dbReference>
<reference evidence="2 3" key="1">
    <citation type="journal article" date="2019" name="Int. J. Syst. Evol. Microbiol.">
        <title>The Global Catalogue of Microorganisms (GCM) 10K type strain sequencing project: providing services to taxonomists for standard genome sequencing and annotation.</title>
        <authorList>
            <consortium name="The Broad Institute Genomics Platform"/>
            <consortium name="The Broad Institute Genome Sequencing Center for Infectious Disease"/>
            <person name="Wu L."/>
            <person name="Ma J."/>
        </authorList>
    </citation>
    <scope>NUCLEOTIDE SEQUENCE [LARGE SCALE GENOMIC DNA]</scope>
    <source>
        <strain evidence="2 3">JCM 3106</strain>
    </source>
</reference>
<keyword evidence="3" id="KW-1185">Reference proteome</keyword>
<comment type="caution">
    <text evidence="2">The sequence shown here is derived from an EMBL/GenBank/DDBJ whole genome shotgun (WGS) entry which is preliminary data.</text>
</comment>
<evidence type="ECO:0000313" key="2">
    <source>
        <dbReference type="EMBL" id="GAA2987374.1"/>
    </source>
</evidence>
<proteinExistence type="predicted"/>
<evidence type="ECO:0000313" key="3">
    <source>
        <dbReference type="Proteomes" id="UP001499930"/>
    </source>
</evidence>
<dbReference type="SUPFAM" id="SSF52402">
    <property type="entry name" value="Adenine nucleotide alpha hydrolases-like"/>
    <property type="match status" value="1"/>
</dbReference>
<sequence length="176" mass="18928">MHRAPPSGPRIIVGVNDTPGARWALAWALGESRLRHLPVHLVHAYQETTRLEHQPWFTTIDAAARLAAADMLARVLREVADGQLQGVELSASVRPGRPGVALTELTRSTDLLIVGRNRRRVPILSAGVTAYCQKHAKATVITVATPPPPDLVALSGERGGLWRRLKGPAGSPSGEQ</sequence>
<protein>
    <recommendedName>
        <fullName evidence="1">UspA domain-containing protein</fullName>
    </recommendedName>
</protein>
<accession>A0ABN2W6B5</accession>
<dbReference type="EMBL" id="BAAAWD010000002">
    <property type="protein sequence ID" value="GAA2987374.1"/>
    <property type="molecule type" value="Genomic_DNA"/>
</dbReference>
<organism evidence="2 3">
    <name type="scientific">Streptosporangium longisporum</name>
    <dbReference type="NCBI Taxonomy" id="46187"/>
    <lineage>
        <taxon>Bacteria</taxon>
        <taxon>Bacillati</taxon>
        <taxon>Actinomycetota</taxon>
        <taxon>Actinomycetes</taxon>
        <taxon>Streptosporangiales</taxon>
        <taxon>Streptosporangiaceae</taxon>
        <taxon>Streptosporangium</taxon>
    </lineage>
</organism>
<dbReference type="Proteomes" id="UP001499930">
    <property type="component" value="Unassembled WGS sequence"/>
</dbReference>
<dbReference type="Pfam" id="PF00582">
    <property type="entry name" value="Usp"/>
    <property type="match status" value="1"/>
</dbReference>
<dbReference type="RefSeq" id="WP_344887307.1">
    <property type="nucleotide sequence ID" value="NZ_BAAAWD010000002.1"/>
</dbReference>
<feature type="domain" description="UspA" evidence="1">
    <location>
        <begin position="10"/>
        <end position="143"/>
    </location>
</feature>
<gene>
    <name evidence="2" type="ORF">GCM10017559_03950</name>
</gene>
<dbReference type="InterPro" id="IPR014729">
    <property type="entry name" value="Rossmann-like_a/b/a_fold"/>
</dbReference>